<evidence type="ECO:0000256" key="1">
    <source>
        <dbReference type="SAM" id="Coils"/>
    </source>
</evidence>
<evidence type="ECO:0000256" key="2">
    <source>
        <dbReference type="SAM" id="MobiDB-lite"/>
    </source>
</evidence>
<organism evidence="3 4">
    <name type="scientific">Penaeus vannamei</name>
    <name type="common">Whiteleg shrimp</name>
    <name type="synonym">Litopenaeus vannamei</name>
    <dbReference type="NCBI Taxonomy" id="6689"/>
    <lineage>
        <taxon>Eukaryota</taxon>
        <taxon>Metazoa</taxon>
        <taxon>Ecdysozoa</taxon>
        <taxon>Arthropoda</taxon>
        <taxon>Crustacea</taxon>
        <taxon>Multicrustacea</taxon>
        <taxon>Malacostraca</taxon>
        <taxon>Eumalacostraca</taxon>
        <taxon>Eucarida</taxon>
        <taxon>Decapoda</taxon>
        <taxon>Dendrobranchiata</taxon>
        <taxon>Penaeoidea</taxon>
        <taxon>Penaeidae</taxon>
        <taxon>Penaeus</taxon>
    </lineage>
</organism>
<feature type="compositionally biased region" description="Basic and acidic residues" evidence="2">
    <location>
        <begin position="525"/>
        <end position="537"/>
    </location>
</feature>
<protein>
    <submittedName>
        <fullName evidence="3">Uncharacterized protein</fullName>
    </submittedName>
</protein>
<feature type="compositionally biased region" description="Basic and acidic residues" evidence="2">
    <location>
        <begin position="611"/>
        <end position="621"/>
    </location>
</feature>
<keyword evidence="4" id="KW-1185">Reference proteome</keyword>
<comment type="caution">
    <text evidence="3">The sequence shown here is derived from an EMBL/GenBank/DDBJ whole genome shotgun (WGS) entry which is preliminary data.</text>
</comment>
<feature type="region of interest" description="Disordered" evidence="2">
    <location>
        <begin position="268"/>
        <end position="330"/>
    </location>
</feature>
<reference evidence="3 4" key="2">
    <citation type="submission" date="2019-01" db="EMBL/GenBank/DDBJ databases">
        <title>The decoding of complex shrimp genome reveals the adaptation for benthos swimmer, frequently molting mechanism and breeding impact on genome.</title>
        <authorList>
            <person name="Sun Y."/>
            <person name="Gao Y."/>
            <person name="Yu Y."/>
        </authorList>
    </citation>
    <scope>NUCLEOTIDE SEQUENCE [LARGE SCALE GENOMIC DNA]</scope>
    <source>
        <tissue evidence="3">Muscle</tissue>
    </source>
</reference>
<sequence length="766" mass="85603">MMDDDAAPRRAPPPRPSVLPQYNVPRPVVPEVSLMFDSEDSLIWQQPKSSLPASLQQKKDVPFTKAGSTVANQRIPVISAVNNPGKQAFAAGPPRDIQGSQSTTHFKNRTEENHPRPKLPLQSKAEGQFHREASGSPVLKNPIISEKHYNPLIYSPSQKNGVNKEVGHSSSPPVREISPLITRNTVPVTRVLTPQTQNTVSSPSYEDSAMLSKSSWPSQVTTKSVHFYKNPVMSDEETPLHLKRMEQHQRCLQMYGYEKENVKPYSPPISEGKTTEPSNFAQSYGKGLNMPPSLQHSSRLIPHGGQSSHRPFREDEVTHQSDHVSSRVSNQCDPSVYQLIEKQNEHIFRLQTSLEKLLEKQEHNEAQRNKESRELLREIVMATSANQQEKHKQIFKDTSSQTEPDKCETKSIGINTEISWADLIASVTPSENAVERGTEQGARFESREAGKVYQTNNRNSGERQADIIRDNYKAKSLNRRDSSSRQATNWTVHKEMSLTMQEVVMKTIEEDPPSPDPSVHISMTEYHDGSRHEEAHSGMRNPQKKSVDWEGSPVLGESASMCSPAAHDSPQHQEGAQATKSTGVTFYNNVMTNIQHILQNSKAAEEDERSEDAATHQRQRESNSATSEQETTVIDPQMEAVRKQLMQFGISFIDPATLATNNRPVLDTMYLPGLHNMLSMYQNSIPNSGPVPYQETDATAAKYLSDAQLAAIAAASPAMTGRTRAARETKALRPPFQQIKNADTENNFSIATKKFLGKYGLQEDYT</sequence>
<feature type="region of interest" description="Disordered" evidence="2">
    <location>
        <begin position="1"/>
        <end position="24"/>
    </location>
</feature>
<dbReference type="STRING" id="6689.A0A423THP0"/>
<feature type="coiled-coil region" evidence="1">
    <location>
        <begin position="340"/>
        <end position="374"/>
    </location>
</feature>
<feature type="region of interest" description="Disordered" evidence="2">
    <location>
        <begin position="387"/>
        <end position="407"/>
    </location>
</feature>
<feature type="region of interest" description="Disordered" evidence="2">
    <location>
        <begin position="509"/>
        <end position="578"/>
    </location>
</feature>
<gene>
    <name evidence="3" type="ORF">C7M84_005409</name>
</gene>
<feature type="region of interest" description="Disordered" evidence="2">
    <location>
        <begin position="600"/>
        <end position="633"/>
    </location>
</feature>
<keyword evidence="1" id="KW-0175">Coiled coil</keyword>
<dbReference type="Proteomes" id="UP000283509">
    <property type="component" value="Unassembled WGS sequence"/>
</dbReference>
<reference evidence="3 4" key="1">
    <citation type="submission" date="2018-04" db="EMBL/GenBank/DDBJ databases">
        <authorList>
            <person name="Zhang X."/>
            <person name="Yuan J."/>
            <person name="Li F."/>
            <person name="Xiang J."/>
        </authorList>
    </citation>
    <scope>NUCLEOTIDE SEQUENCE [LARGE SCALE GENOMIC DNA]</scope>
    <source>
        <tissue evidence="3">Muscle</tissue>
    </source>
</reference>
<evidence type="ECO:0000313" key="4">
    <source>
        <dbReference type="Proteomes" id="UP000283509"/>
    </source>
</evidence>
<feature type="compositionally biased region" description="Basic and acidic residues" evidence="2">
    <location>
        <begin position="311"/>
        <end position="325"/>
    </location>
</feature>
<evidence type="ECO:0000313" key="3">
    <source>
        <dbReference type="EMBL" id="ROT76020.1"/>
    </source>
</evidence>
<proteinExistence type="predicted"/>
<feature type="region of interest" description="Disordered" evidence="2">
    <location>
        <begin position="84"/>
        <end position="121"/>
    </location>
</feature>
<accession>A0A423THP0</accession>
<feature type="compositionally biased region" description="Polar residues" evidence="2">
    <location>
        <begin position="622"/>
        <end position="633"/>
    </location>
</feature>
<dbReference type="AlphaFoldDB" id="A0A423THP0"/>
<feature type="region of interest" description="Disordered" evidence="2">
    <location>
        <begin position="155"/>
        <end position="176"/>
    </location>
</feature>
<name>A0A423THP0_PENVA</name>
<dbReference type="OrthoDB" id="6351652at2759"/>
<dbReference type="EMBL" id="QCYY01001701">
    <property type="protein sequence ID" value="ROT76020.1"/>
    <property type="molecule type" value="Genomic_DNA"/>
</dbReference>